<gene>
    <name evidence="2" type="ORF">BJ212DRAFT_1356015</name>
</gene>
<feature type="compositionally biased region" description="Low complexity" evidence="1">
    <location>
        <begin position="594"/>
        <end position="611"/>
    </location>
</feature>
<name>A0A9P7EAL2_9AGAM</name>
<dbReference type="Proteomes" id="UP000807769">
    <property type="component" value="Unassembled WGS sequence"/>
</dbReference>
<proteinExistence type="predicted"/>
<dbReference type="GeneID" id="64629702"/>
<dbReference type="RefSeq" id="XP_041192811.1">
    <property type="nucleotide sequence ID" value="XM_041335685.1"/>
</dbReference>
<dbReference type="OrthoDB" id="544685at2759"/>
<comment type="caution">
    <text evidence="2">The sequence shown here is derived from an EMBL/GenBank/DDBJ whole genome shotgun (WGS) entry which is preliminary data.</text>
</comment>
<protein>
    <recommendedName>
        <fullName evidence="4">Mediator of RNA polymerase II transcription subunit 1</fullName>
    </recommendedName>
</protein>
<accession>A0A9P7EAL2</accession>
<evidence type="ECO:0000313" key="3">
    <source>
        <dbReference type="Proteomes" id="UP000807769"/>
    </source>
</evidence>
<dbReference type="AlphaFoldDB" id="A0A9P7EAL2"/>
<dbReference type="EMBL" id="JABBWG010000017">
    <property type="protein sequence ID" value="KAG1816005.1"/>
    <property type="molecule type" value="Genomic_DNA"/>
</dbReference>
<organism evidence="2 3">
    <name type="scientific">Suillus subaureus</name>
    <dbReference type="NCBI Taxonomy" id="48587"/>
    <lineage>
        <taxon>Eukaryota</taxon>
        <taxon>Fungi</taxon>
        <taxon>Dikarya</taxon>
        <taxon>Basidiomycota</taxon>
        <taxon>Agaricomycotina</taxon>
        <taxon>Agaricomycetes</taxon>
        <taxon>Agaricomycetidae</taxon>
        <taxon>Boletales</taxon>
        <taxon>Suillineae</taxon>
        <taxon>Suillaceae</taxon>
        <taxon>Suillus</taxon>
    </lineage>
</organism>
<reference evidence="2" key="1">
    <citation type="journal article" date="2020" name="New Phytol.">
        <title>Comparative genomics reveals dynamic genome evolution in host specialist ectomycorrhizal fungi.</title>
        <authorList>
            <person name="Lofgren L.A."/>
            <person name="Nguyen N.H."/>
            <person name="Vilgalys R."/>
            <person name="Ruytinx J."/>
            <person name="Liao H.L."/>
            <person name="Branco S."/>
            <person name="Kuo A."/>
            <person name="LaButti K."/>
            <person name="Lipzen A."/>
            <person name="Andreopoulos W."/>
            <person name="Pangilinan J."/>
            <person name="Riley R."/>
            <person name="Hundley H."/>
            <person name="Na H."/>
            <person name="Barry K."/>
            <person name="Grigoriev I.V."/>
            <person name="Stajich J.E."/>
            <person name="Kennedy P.G."/>
        </authorList>
    </citation>
    <scope>NUCLEOTIDE SEQUENCE</scope>
    <source>
        <strain evidence="2">MN1</strain>
    </source>
</reference>
<evidence type="ECO:0000256" key="1">
    <source>
        <dbReference type="SAM" id="MobiDB-lite"/>
    </source>
</evidence>
<sequence length="725" mass="77798">MSHPSLLTAVHDVLVHSTLPVQATESAHPLSAEYITVTEQLGAIINTTHRLNHALNQLNDLPLGENATKFVALMKEHTALTSSINQSAAASASLSSLLRGDNRAIYPDTSPPHPAKIAEWGRNLGMEVFVDGSTTVLAGKVLVLDIDINDHVVVKTSFANNTNSNGNSSAAPELDAFLAREVTRWINAARRAAGIDTAIGHSREDPAIEAARRSRAIQEHLRYLMMLDGLASSENERGLRWFMEPAVVSDHIRKQAASLQTQTLDKFLTQHALPLPFLVTPSLSFIVWLSPRAYLQLLRSSPPSKQSSMWNIDIPMTHLKTSLLDTLEDVTIATLRLVPCAEVAKSKMNSSDVPGDHTLLTAPSQMWVLDFTAKLPQNGVVMCQNRMRVIQGIVESRPIDLISMGSMSGIDSMSSLGNMSNMSFGEFGVASSQTNGSGGTGRSWVDLLVNKNSSAEYYTATYKSPNDIHPPLHLRLLAPLEPGFILQRVPVRSVKQISQVLEVVREQCWLNESLNILQWSPETQVLQSPQRPSNAEQGTQPDDAASTTLLASVLAGTVAPQSIPVNVYLPSSALSALSQPVDPFTSHHGGLGMGPPASAGSSSGASLFGPGDLEMEMDIPGLSMSMGGGVDMDLGMDLSTSADPMQQPHGPETCPPPMIVLTSSRHVPRNGLIEIRVTLGGHASSVVGGNGVWVEASPGVETGYMSDVVRRGGVWSLPGRVWNKG</sequence>
<evidence type="ECO:0000313" key="2">
    <source>
        <dbReference type="EMBL" id="KAG1816005.1"/>
    </source>
</evidence>
<evidence type="ECO:0008006" key="4">
    <source>
        <dbReference type="Google" id="ProtNLM"/>
    </source>
</evidence>
<keyword evidence="3" id="KW-1185">Reference proteome</keyword>
<feature type="region of interest" description="Disordered" evidence="1">
    <location>
        <begin position="586"/>
        <end position="612"/>
    </location>
</feature>